<dbReference type="InterPro" id="IPR015590">
    <property type="entry name" value="Aldehyde_DH_dom"/>
</dbReference>
<dbReference type="STRING" id="1590841.A0A2R6Q679"/>
<accession>A0A2R6Q679</accession>
<keyword evidence="3" id="KW-0520">NAD</keyword>
<dbReference type="CDD" id="cd07085">
    <property type="entry name" value="ALDH_F6_MMSDH"/>
    <property type="match status" value="1"/>
</dbReference>
<protein>
    <recommendedName>
        <fullName evidence="1">methylmalonate-semialdehyde dehydrogenase (CoA acylating)</fullName>
        <ecNumber evidence="1">1.2.1.27</ecNumber>
    </recommendedName>
</protein>
<feature type="domain" description="Aldehyde dehydrogenase" evidence="5">
    <location>
        <begin position="457"/>
        <end position="635"/>
    </location>
</feature>
<dbReference type="Gramene" id="PSS02778">
    <property type="protein sequence ID" value="PSS02778"/>
    <property type="gene ID" value="CEY00_Acc06815"/>
</dbReference>
<comment type="caution">
    <text evidence="6">The sequence shown here is derived from an EMBL/GenBank/DDBJ whole genome shotgun (WGS) entry which is preliminary data.</text>
</comment>
<dbReference type="Gene3D" id="3.40.309.10">
    <property type="entry name" value="Aldehyde Dehydrogenase, Chain A, domain 2"/>
    <property type="match status" value="1"/>
</dbReference>
<dbReference type="InParanoid" id="A0A2R6Q679"/>
<dbReference type="AlphaFoldDB" id="A0A2R6Q679"/>
<proteinExistence type="predicted"/>
<feature type="compositionally biased region" description="Basic and acidic residues" evidence="4">
    <location>
        <begin position="70"/>
        <end position="79"/>
    </location>
</feature>
<keyword evidence="2" id="KW-0560">Oxidoreductase</keyword>
<dbReference type="PANTHER" id="PTHR43866">
    <property type="entry name" value="MALONATE-SEMIALDEHYDE DEHYDROGENASE"/>
    <property type="match status" value="1"/>
</dbReference>
<keyword evidence="7" id="KW-1185">Reference proteome</keyword>
<dbReference type="PANTHER" id="PTHR43866:SF6">
    <property type="entry name" value="METHYLMALONATE-SEMIALDEHYDE DEHYDROGENASE (COA ACYLATING)"/>
    <property type="match status" value="1"/>
</dbReference>
<feature type="compositionally biased region" description="Polar residues" evidence="4">
    <location>
        <begin position="659"/>
        <end position="679"/>
    </location>
</feature>
<dbReference type="InterPro" id="IPR016163">
    <property type="entry name" value="Ald_DH_C"/>
</dbReference>
<dbReference type="GO" id="GO:0006574">
    <property type="term" value="P:L-valine catabolic process"/>
    <property type="evidence" value="ECO:0007669"/>
    <property type="project" value="TreeGrafter"/>
</dbReference>
<dbReference type="InterPro" id="IPR016162">
    <property type="entry name" value="Ald_DH_N"/>
</dbReference>
<dbReference type="EC" id="1.2.1.27" evidence="1"/>
<evidence type="ECO:0000313" key="7">
    <source>
        <dbReference type="Proteomes" id="UP000241394"/>
    </source>
</evidence>
<feature type="region of interest" description="Disordered" evidence="4">
    <location>
        <begin position="1"/>
        <end position="21"/>
    </location>
</feature>
<dbReference type="FunFam" id="3.40.605.10:FF:000003">
    <property type="entry name" value="Methylmalonate-semialdehyde dehydrogenase [acylating]"/>
    <property type="match status" value="1"/>
</dbReference>
<dbReference type="InterPro" id="IPR016161">
    <property type="entry name" value="Ald_DH/histidinol_DH"/>
</dbReference>
<dbReference type="GO" id="GO:0006210">
    <property type="term" value="P:thymine catabolic process"/>
    <property type="evidence" value="ECO:0007669"/>
    <property type="project" value="TreeGrafter"/>
</dbReference>
<reference evidence="6 7" key="1">
    <citation type="submission" date="2017-07" db="EMBL/GenBank/DDBJ databases">
        <title>An improved, manually edited Actinidia chinensis var. chinensis (kiwifruit) genome highlights the challenges associated with draft genomes and gene prediction in plants.</title>
        <authorList>
            <person name="Pilkington S."/>
            <person name="Crowhurst R."/>
            <person name="Hilario E."/>
            <person name="Nardozza S."/>
            <person name="Fraser L."/>
            <person name="Peng Y."/>
            <person name="Gunaseelan K."/>
            <person name="Simpson R."/>
            <person name="Tahir J."/>
            <person name="Deroles S."/>
            <person name="Templeton K."/>
            <person name="Luo Z."/>
            <person name="Davy M."/>
            <person name="Cheng C."/>
            <person name="Mcneilage M."/>
            <person name="Scaglione D."/>
            <person name="Liu Y."/>
            <person name="Zhang Q."/>
            <person name="Datson P."/>
            <person name="De Silva N."/>
            <person name="Gardiner S."/>
            <person name="Bassett H."/>
            <person name="Chagne D."/>
            <person name="Mccallum J."/>
            <person name="Dzierzon H."/>
            <person name="Deng C."/>
            <person name="Wang Y.-Y."/>
            <person name="Barron N."/>
            <person name="Manako K."/>
            <person name="Bowen J."/>
            <person name="Foster T."/>
            <person name="Erridge Z."/>
            <person name="Tiffin H."/>
            <person name="Waite C."/>
            <person name="Davies K."/>
            <person name="Grierson E."/>
            <person name="Laing W."/>
            <person name="Kirk R."/>
            <person name="Chen X."/>
            <person name="Wood M."/>
            <person name="Montefiori M."/>
            <person name="Brummell D."/>
            <person name="Schwinn K."/>
            <person name="Catanach A."/>
            <person name="Fullerton C."/>
            <person name="Li D."/>
            <person name="Meiyalaghan S."/>
            <person name="Nieuwenhuizen N."/>
            <person name="Read N."/>
            <person name="Prakash R."/>
            <person name="Hunter D."/>
            <person name="Zhang H."/>
            <person name="Mckenzie M."/>
            <person name="Knabel M."/>
            <person name="Harris A."/>
            <person name="Allan A."/>
            <person name="Chen A."/>
            <person name="Janssen B."/>
            <person name="Plunkett B."/>
            <person name="Dwamena C."/>
            <person name="Voogd C."/>
            <person name="Leif D."/>
            <person name="Lafferty D."/>
            <person name="Souleyre E."/>
            <person name="Varkonyi-Gasic E."/>
            <person name="Gambi F."/>
            <person name="Hanley J."/>
            <person name="Yao J.-L."/>
            <person name="Cheung J."/>
            <person name="David K."/>
            <person name="Warren B."/>
            <person name="Marsh K."/>
            <person name="Snowden K."/>
            <person name="Lin-Wang K."/>
            <person name="Brian L."/>
            <person name="Martinez-Sanchez M."/>
            <person name="Wang M."/>
            <person name="Ileperuma N."/>
            <person name="Macnee N."/>
            <person name="Campin R."/>
            <person name="Mcatee P."/>
            <person name="Drummond R."/>
            <person name="Espley R."/>
            <person name="Ireland H."/>
            <person name="Wu R."/>
            <person name="Atkinson R."/>
            <person name="Karunairetnam S."/>
            <person name="Bulley S."/>
            <person name="Chunkath S."/>
            <person name="Hanley Z."/>
            <person name="Storey R."/>
            <person name="Thrimawithana A."/>
            <person name="Thomson S."/>
            <person name="David C."/>
            <person name="Testolin R."/>
        </authorList>
    </citation>
    <scope>NUCLEOTIDE SEQUENCE [LARGE SCALE GENOMIC DNA]</scope>
    <source>
        <strain evidence="7">cv. Red5</strain>
        <tissue evidence="6">Young leaf</tissue>
    </source>
</reference>
<dbReference type="Proteomes" id="UP000241394">
    <property type="component" value="Chromosome LG19"/>
</dbReference>
<name>A0A2R6Q679_ACTCC</name>
<feature type="region of interest" description="Disordered" evidence="4">
    <location>
        <begin position="659"/>
        <end position="695"/>
    </location>
</feature>
<dbReference type="OrthoDB" id="310895at2759"/>
<dbReference type="Pfam" id="PF00171">
    <property type="entry name" value="Aldedh"/>
    <property type="match status" value="2"/>
</dbReference>
<evidence type="ECO:0000313" key="6">
    <source>
        <dbReference type="EMBL" id="PSS02778.1"/>
    </source>
</evidence>
<dbReference type="GO" id="GO:0005739">
    <property type="term" value="C:mitochondrion"/>
    <property type="evidence" value="ECO:0007669"/>
    <property type="project" value="TreeGrafter"/>
</dbReference>
<gene>
    <name evidence="6" type="ORF">CEY00_Acc06815</name>
</gene>
<dbReference type="InterPro" id="IPR010061">
    <property type="entry name" value="MeMal-semiAld_DH"/>
</dbReference>
<evidence type="ECO:0000259" key="5">
    <source>
        <dbReference type="Pfam" id="PF00171"/>
    </source>
</evidence>
<dbReference type="SUPFAM" id="SSF53720">
    <property type="entry name" value="ALDH-like"/>
    <property type="match status" value="1"/>
</dbReference>
<reference evidence="7" key="2">
    <citation type="journal article" date="2018" name="BMC Genomics">
        <title>A manually annotated Actinidia chinensis var. chinensis (kiwifruit) genome highlights the challenges associated with draft genomes and gene prediction in plants.</title>
        <authorList>
            <person name="Pilkington S.M."/>
            <person name="Crowhurst R."/>
            <person name="Hilario E."/>
            <person name="Nardozza S."/>
            <person name="Fraser L."/>
            <person name="Peng Y."/>
            <person name="Gunaseelan K."/>
            <person name="Simpson R."/>
            <person name="Tahir J."/>
            <person name="Deroles S.C."/>
            <person name="Templeton K."/>
            <person name="Luo Z."/>
            <person name="Davy M."/>
            <person name="Cheng C."/>
            <person name="McNeilage M."/>
            <person name="Scaglione D."/>
            <person name="Liu Y."/>
            <person name="Zhang Q."/>
            <person name="Datson P."/>
            <person name="De Silva N."/>
            <person name="Gardiner S.E."/>
            <person name="Bassett H."/>
            <person name="Chagne D."/>
            <person name="McCallum J."/>
            <person name="Dzierzon H."/>
            <person name="Deng C."/>
            <person name="Wang Y.Y."/>
            <person name="Barron L."/>
            <person name="Manako K."/>
            <person name="Bowen J."/>
            <person name="Foster T.M."/>
            <person name="Erridge Z.A."/>
            <person name="Tiffin H."/>
            <person name="Waite C.N."/>
            <person name="Davies K.M."/>
            <person name="Grierson E.P."/>
            <person name="Laing W.A."/>
            <person name="Kirk R."/>
            <person name="Chen X."/>
            <person name="Wood M."/>
            <person name="Montefiori M."/>
            <person name="Brummell D.A."/>
            <person name="Schwinn K.E."/>
            <person name="Catanach A."/>
            <person name="Fullerton C."/>
            <person name="Li D."/>
            <person name="Meiyalaghan S."/>
            <person name="Nieuwenhuizen N."/>
            <person name="Read N."/>
            <person name="Prakash R."/>
            <person name="Hunter D."/>
            <person name="Zhang H."/>
            <person name="McKenzie M."/>
            <person name="Knabel M."/>
            <person name="Harris A."/>
            <person name="Allan A.C."/>
            <person name="Gleave A."/>
            <person name="Chen A."/>
            <person name="Janssen B.J."/>
            <person name="Plunkett B."/>
            <person name="Ampomah-Dwamena C."/>
            <person name="Voogd C."/>
            <person name="Leif D."/>
            <person name="Lafferty D."/>
            <person name="Souleyre E.J.F."/>
            <person name="Varkonyi-Gasic E."/>
            <person name="Gambi F."/>
            <person name="Hanley J."/>
            <person name="Yao J.L."/>
            <person name="Cheung J."/>
            <person name="David K.M."/>
            <person name="Warren B."/>
            <person name="Marsh K."/>
            <person name="Snowden K.C."/>
            <person name="Lin-Wang K."/>
            <person name="Brian L."/>
            <person name="Martinez-Sanchez M."/>
            <person name="Wang M."/>
            <person name="Ileperuma N."/>
            <person name="Macnee N."/>
            <person name="Campin R."/>
            <person name="McAtee P."/>
            <person name="Drummond R.S.M."/>
            <person name="Espley R.V."/>
            <person name="Ireland H.S."/>
            <person name="Wu R."/>
            <person name="Atkinson R.G."/>
            <person name="Karunairetnam S."/>
            <person name="Bulley S."/>
            <person name="Chunkath S."/>
            <person name="Hanley Z."/>
            <person name="Storey R."/>
            <person name="Thrimawithana A.H."/>
            <person name="Thomson S."/>
            <person name="David C."/>
            <person name="Testolin R."/>
            <person name="Huang H."/>
            <person name="Hellens R.P."/>
            <person name="Schaffer R.J."/>
        </authorList>
    </citation>
    <scope>NUCLEOTIDE SEQUENCE [LARGE SCALE GENOMIC DNA]</scope>
    <source>
        <strain evidence="7">cv. Red5</strain>
    </source>
</reference>
<evidence type="ECO:0000256" key="3">
    <source>
        <dbReference type="ARBA" id="ARBA00023027"/>
    </source>
</evidence>
<evidence type="ECO:0000256" key="2">
    <source>
        <dbReference type="ARBA" id="ARBA00023002"/>
    </source>
</evidence>
<dbReference type="Gene3D" id="3.40.605.10">
    <property type="entry name" value="Aldehyde Dehydrogenase, Chain A, domain 1"/>
    <property type="match status" value="1"/>
</dbReference>
<dbReference type="GO" id="GO:0004491">
    <property type="term" value="F:methylmalonate-semialdehyde dehydrogenase (acylating, NAD) activity"/>
    <property type="evidence" value="ECO:0007669"/>
    <property type="project" value="UniProtKB-EC"/>
</dbReference>
<organism evidence="6 7">
    <name type="scientific">Actinidia chinensis var. chinensis</name>
    <name type="common">Chinese soft-hair kiwi</name>
    <dbReference type="NCBI Taxonomy" id="1590841"/>
    <lineage>
        <taxon>Eukaryota</taxon>
        <taxon>Viridiplantae</taxon>
        <taxon>Streptophyta</taxon>
        <taxon>Embryophyta</taxon>
        <taxon>Tracheophyta</taxon>
        <taxon>Spermatophyta</taxon>
        <taxon>Magnoliopsida</taxon>
        <taxon>eudicotyledons</taxon>
        <taxon>Gunneridae</taxon>
        <taxon>Pentapetalae</taxon>
        <taxon>asterids</taxon>
        <taxon>Ericales</taxon>
        <taxon>Actinidiaceae</taxon>
        <taxon>Actinidia</taxon>
    </lineage>
</organism>
<dbReference type="OMA" id="KRYPPRV"/>
<evidence type="ECO:0000256" key="4">
    <source>
        <dbReference type="SAM" id="MobiDB-lite"/>
    </source>
</evidence>
<evidence type="ECO:0000256" key="1">
    <source>
        <dbReference type="ARBA" id="ARBA00013048"/>
    </source>
</evidence>
<feature type="domain" description="Aldehyde dehydrogenase" evidence="5">
    <location>
        <begin position="226"/>
        <end position="439"/>
    </location>
</feature>
<feature type="region of interest" description="Disordered" evidence="4">
    <location>
        <begin position="67"/>
        <end position="86"/>
    </location>
</feature>
<dbReference type="EMBL" id="NKQK01000019">
    <property type="protein sequence ID" value="PSS02778.1"/>
    <property type="molecule type" value="Genomic_DNA"/>
</dbReference>
<sequence length="695" mass="76599">MDIQGCSGLTETPQMLPPPPGSFVDREELIQHVGEFALSQGYVATIKQSKKDRVVILGCDRGGVYRNRRKPVDEASGEHPRKRKTGSRLTNCPFECVGKRDDGLWVLTIKNGSHNHEPLRDISEHPAARRFTETEVLLIKEMTESGLKPRQILKRLRQSNPELLSTPKHVYNIKAKLRQGNLTVKRFKTVRPQTSAVGNLHLPTTSEPSWRQRYPPRVPNLIGGRFVDSQSSASIDVINPATQEVISQVPFTTTEEFKAAIFAAKRAFPSWRSTPVTTRQRIMFKLQELIRRDIDKLALNVTTEHGKRLKDAYNEVLHGLEVVEHACGIASLQIGEFASNASNGTDTYSIREPLGVCAGICPFNFPAMIPLSMFPIAVTCGNTFILKPSEKDPGASIILAELALEAGLPNGVLNIVHGTNDVMNSICDDDDIKAISFAISDTMHQNNWNRYFLFREDKLVERAKTLKVNAGTESGADIGPVISKQAKEFICRLIQRYIDSGARLALDGRNIVVPGYELGNFIGPTILSDIRDDMECFKEEILGPVLLCMEADSLEEAIDIVNRNKYVNGASIFTTSGAAARKFQNDIEVGQVGINIPVAAPMPFFSFTGSKASFAGDLSFCGKAGMQFYTQVKTVTQQWKDFASSDGFFLESGDFLTVPTSDGSQQTMATSDGSRQTMPTDDGSEQPLLAFDGSQ</sequence>
<dbReference type="FunFam" id="3.40.309.10:FF:000002">
    <property type="entry name" value="Methylmalonate-semialdehyde dehydrogenase (Acylating)"/>
    <property type="match status" value="1"/>
</dbReference>